<reference evidence="1" key="1">
    <citation type="submission" date="2023-03" db="EMBL/GenBank/DDBJ databases">
        <title>Massive genome expansion in bonnet fungi (Mycena s.s.) driven by repeated elements and novel gene families across ecological guilds.</title>
        <authorList>
            <consortium name="Lawrence Berkeley National Laboratory"/>
            <person name="Harder C.B."/>
            <person name="Miyauchi S."/>
            <person name="Viragh M."/>
            <person name="Kuo A."/>
            <person name="Thoen E."/>
            <person name="Andreopoulos B."/>
            <person name="Lu D."/>
            <person name="Skrede I."/>
            <person name="Drula E."/>
            <person name="Henrissat B."/>
            <person name="Morin E."/>
            <person name="Kohler A."/>
            <person name="Barry K."/>
            <person name="LaButti K."/>
            <person name="Morin E."/>
            <person name="Salamov A."/>
            <person name="Lipzen A."/>
            <person name="Mereny Z."/>
            <person name="Hegedus B."/>
            <person name="Baldrian P."/>
            <person name="Stursova M."/>
            <person name="Weitz H."/>
            <person name="Taylor A."/>
            <person name="Grigoriev I.V."/>
            <person name="Nagy L.G."/>
            <person name="Martin F."/>
            <person name="Kauserud H."/>
        </authorList>
    </citation>
    <scope>NUCLEOTIDE SEQUENCE</scope>
    <source>
        <strain evidence="1">CBHHK200</strain>
    </source>
</reference>
<organism evidence="1 2">
    <name type="scientific">Mycena alexandri</name>
    <dbReference type="NCBI Taxonomy" id="1745969"/>
    <lineage>
        <taxon>Eukaryota</taxon>
        <taxon>Fungi</taxon>
        <taxon>Dikarya</taxon>
        <taxon>Basidiomycota</taxon>
        <taxon>Agaricomycotina</taxon>
        <taxon>Agaricomycetes</taxon>
        <taxon>Agaricomycetidae</taxon>
        <taxon>Agaricales</taxon>
        <taxon>Marasmiineae</taxon>
        <taxon>Mycenaceae</taxon>
        <taxon>Mycena</taxon>
    </lineage>
</organism>
<protein>
    <submittedName>
        <fullName evidence="1">Uncharacterized protein</fullName>
    </submittedName>
</protein>
<keyword evidence="2" id="KW-1185">Reference proteome</keyword>
<dbReference type="Proteomes" id="UP001218188">
    <property type="component" value="Unassembled WGS sequence"/>
</dbReference>
<dbReference type="AlphaFoldDB" id="A0AAD6SF22"/>
<evidence type="ECO:0000313" key="2">
    <source>
        <dbReference type="Proteomes" id="UP001218188"/>
    </source>
</evidence>
<proteinExistence type="predicted"/>
<accession>A0AAD6SF22</accession>
<evidence type="ECO:0000313" key="1">
    <source>
        <dbReference type="EMBL" id="KAJ7026746.1"/>
    </source>
</evidence>
<sequence>MYAQDLSYRTFYSFLLKQVDARIISWQKNRATQSNYKPQLQFEANVAEYVMALHREIRPPTVAKTSTKIPQPKALKPGFPIYGPKFIPPSFNDVRLRSFAGKVKPQAAYLRPINIIHPVYYPSLGNCPHCGSSDARWDGWNGTGSREVHGLQREETALGYQLRHDKCTPDEGTTKLRNRAFASTNQLFWENWEHWKIPRRSTSPSNTAVHLHIFGQAEFRFFSVARRWPGISLT</sequence>
<comment type="caution">
    <text evidence="1">The sequence shown here is derived from an EMBL/GenBank/DDBJ whole genome shotgun (WGS) entry which is preliminary data.</text>
</comment>
<name>A0AAD6SF22_9AGAR</name>
<dbReference type="EMBL" id="JARJCM010000134">
    <property type="protein sequence ID" value="KAJ7026746.1"/>
    <property type="molecule type" value="Genomic_DNA"/>
</dbReference>
<gene>
    <name evidence="1" type="ORF">C8F04DRAFT_966090</name>
</gene>